<evidence type="ECO:0000313" key="14">
    <source>
        <dbReference type="Proteomes" id="UP001196413"/>
    </source>
</evidence>
<dbReference type="Pfam" id="PF02320">
    <property type="entry name" value="UCR_hinge"/>
    <property type="match status" value="1"/>
</dbReference>
<reference evidence="13" key="1">
    <citation type="submission" date="2021-06" db="EMBL/GenBank/DDBJ databases">
        <title>Parelaphostrongylus tenuis whole genome reference sequence.</title>
        <authorList>
            <person name="Garwood T.J."/>
            <person name="Larsen P.A."/>
            <person name="Fountain-Jones N.M."/>
            <person name="Garbe J.R."/>
            <person name="Macchietto M.G."/>
            <person name="Kania S.A."/>
            <person name="Gerhold R.W."/>
            <person name="Richards J.E."/>
            <person name="Wolf T.M."/>
        </authorList>
    </citation>
    <scope>NUCLEOTIDE SEQUENCE</scope>
    <source>
        <strain evidence="13">MNPRO001-30</strain>
        <tissue evidence="13">Meninges</tissue>
    </source>
</reference>
<keyword evidence="3 9" id="KW-0813">Transport</keyword>
<proteinExistence type="inferred from homology"/>
<evidence type="ECO:0000256" key="2">
    <source>
        <dbReference type="ARBA" id="ARBA00006498"/>
    </source>
</evidence>
<dbReference type="SUPFAM" id="SSF81531">
    <property type="entry name" value="Non-heme 11 kDa protein of cytochrome bc1 complex (Ubiquinol-cytochrome c reductase)"/>
    <property type="match status" value="1"/>
</dbReference>
<evidence type="ECO:0000256" key="7">
    <source>
        <dbReference type="ARBA" id="ARBA00023128"/>
    </source>
</evidence>
<keyword evidence="14" id="KW-1185">Reference proteome</keyword>
<accession>A0AAD5M5F8</accession>
<evidence type="ECO:0000256" key="9">
    <source>
        <dbReference type="PIRNR" id="PIRNR000019"/>
    </source>
</evidence>
<dbReference type="Proteomes" id="UP001196413">
    <property type="component" value="Unassembled WGS sequence"/>
</dbReference>
<dbReference type="EMBL" id="JAHQIW010000829">
    <property type="protein sequence ID" value="KAJ1350283.1"/>
    <property type="molecule type" value="Genomic_DNA"/>
</dbReference>
<protein>
    <recommendedName>
        <fullName evidence="9">Cytochrome b-c1 complex subunit 6</fullName>
    </recommendedName>
</protein>
<dbReference type="InterPro" id="IPR003422">
    <property type="entry name" value="Cyt_b-c1_6"/>
</dbReference>
<dbReference type="AlphaFoldDB" id="A0AAD5M5F8"/>
<evidence type="ECO:0000313" key="13">
    <source>
        <dbReference type="EMBL" id="KAJ1350283.1"/>
    </source>
</evidence>
<dbReference type="PANTHER" id="PTHR15336:SF0">
    <property type="entry name" value="CYTOCHROME B-C1 COMPLEX SUBUNIT 6, MITOCHONDRIAL"/>
    <property type="match status" value="1"/>
</dbReference>
<evidence type="ECO:0000256" key="1">
    <source>
        <dbReference type="ARBA" id="ARBA00004137"/>
    </source>
</evidence>
<dbReference type="GO" id="GO:0006122">
    <property type="term" value="P:mitochondrial electron transport, ubiquinol to cytochrome c"/>
    <property type="evidence" value="ECO:0007669"/>
    <property type="project" value="InterPro"/>
</dbReference>
<dbReference type="PANTHER" id="PTHR15336">
    <property type="entry name" value="UBIQUINOL-CYTOCHROME C REDUCTASE COMPLEX 7.8 KDA PROTEIN"/>
    <property type="match status" value="1"/>
</dbReference>
<feature type="compositionally biased region" description="Basic and acidic residues" evidence="11">
    <location>
        <begin position="1"/>
        <end position="14"/>
    </location>
</feature>
<evidence type="ECO:0000256" key="4">
    <source>
        <dbReference type="ARBA" id="ARBA00022660"/>
    </source>
</evidence>
<keyword evidence="10" id="KW-1015">Disulfide bond</keyword>
<evidence type="ECO:0000259" key="12">
    <source>
        <dbReference type="Pfam" id="PF02320"/>
    </source>
</evidence>
<comment type="caution">
    <text evidence="13">The sequence shown here is derived from an EMBL/GenBank/DDBJ whole genome shotgun (WGS) entry which is preliminary data.</text>
</comment>
<organism evidence="13 14">
    <name type="scientific">Parelaphostrongylus tenuis</name>
    <name type="common">Meningeal worm</name>
    <dbReference type="NCBI Taxonomy" id="148309"/>
    <lineage>
        <taxon>Eukaryota</taxon>
        <taxon>Metazoa</taxon>
        <taxon>Ecdysozoa</taxon>
        <taxon>Nematoda</taxon>
        <taxon>Chromadorea</taxon>
        <taxon>Rhabditida</taxon>
        <taxon>Rhabditina</taxon>
        <taxon>Rhabditomorpha</taxon>
        <taxon>Strongyloidea</taxon>
        <taxon>Metastrongylidae</taxon>
        <taxon>Parelaphostrongylus</taxon>
    </lineage>
</organism>
<gene>
    <name evidence="13" type="ORF">KIN20_006042</name>
</gene>
<feature type="disulfide bond" evidence="10">
    <location>
        <begin position="42"/>
        <end position="56"/>
    </location>
</feature>
<name>A0AAD5M5F8_PARTN</name>
<keyword evidence="8 9" id="KW-0472">Membrane</keyword>
<dbReference type="PIRSF" id="PIRSF000019">
    <property type="entry name" value="Bc1_11K"/>
    <property type="match status" value="1"/>
</dbReference>
<keyword evidence="6 9" id="KW-0249">Electron transport</keyword>
<feature type="disulfide bond" evidence="10">
    <location>
        <begin position="28"/>
        <end position="70"/>
    </location>
</feature>
<feature type="region of interest" description="Disordered" evidence="11">
    <location>
        <begin position="1"/>
        <end position="23"/>
    </location>
</feature>
<keyword evidence="5 9" id="KW-0999">Mitochondrion inner membrane</keyword>
<dbReference type="GO" id="GO:0005743">
    <property type="term" value="C:mitochondrial inner membrane"/>
    <property type="evidence" value="ECO:0007669"/>
    <property type="project" value="UniProtKB-SubCell"/>
</dbReference>
<keyword evidence="4 9" id="KW-0679">Respiratory chain</keyword>
<feature type="domain" description="Ubiquinol-cytochrome C reductase hinge" evidence="12">
    <location>
        <begin position="19"/>
        <end position="80"/>
    </location>
</feature>
<keyword evidence="7 9" id="KW-0496">Mitochondrion</keyword>
<evidence type="ECO:0000256" key="6">
    <source>
        <dbReference type="ARBA" id="ARBA00022982"/>
    </source>
</evidence>
<sequence>MPPKKDSKPKKESAEGGGDQLQQWRERCADKAADLKNILEECNERVRSRKKTGETCAQEMLDYVKKIDECAVKKAFAELR</sequence>
<evidence type="ECO:0000256" key="8">
    <source>
        <dbReference type="ARBA" id="ARBA00023136"/>
    </source>
</evidence>
<evidence type="ECO:0000256" key="11">
    <source>
        <dbReference type="SAM" id="MobiDB-lite"/>
    </source>
</evidence>
<dbReference type="InterPro" id="IPR036811">
    <property type="entry name" value="Ubol_cytC_Rdtase_hinge_dom_sf"/>
</dbReference>
<dbReference type="InterPro" id="IPR023184">
    <property type="entry name" value="Ubol_cytC_Rdtase_hinge_dom"/>
</dbReference>
<evidence type="ECO:0000256" key="10">
    <source>
        <dbReference type="PIRSR" id="PIRSR000019-1"/>
    </source>
</evidence>
<comment type="similarity">
    <text evidence="2 9">Belongs to the UQCRH/QCR6 family.</text>
</comment>
<evidence type="ECO:0000256" key="3">
    <source>
        <dbReference type="ARBA" id="ARBA00022448"/>
    </source>
</evidence>
<evidence type="ECO:0000256" key="5">
    <source>
        <dbReference type="ARBA" id="ARBA00022792"/>
    </source>
</evidence>
<comment type="function">
    <text evidence="9">Component of the ubiquinol-cytochrome c oxidoreductase, a multisubunit transmembrane complex that is part of the mitochondrial electron transport chain which drives oxidative phosphorylation.</text>
</comment>
<comment type="subcellular location">
    <subcellularLocation>
        <location evidence="1">Mitochondrion inner membrane</location>
        <topology evidence="1">Peripheral membrane protein</topology>
        <orientation evidence="1">Intermembrane side</orientation>
    </subcellularLocation>
</comment>
<dbReference type="Gene3D" id="1.10.287.20">
    <property type="entry name" value="Ubiquinol-cytochrome C reductase hinge domain"/>
    <property type="match status" value="1"/>
</dbReference>